<dbReference type="PANTHER" id="PTHR31297:SF17">
    <property type="entry name" value="ENDOGLUCANASE"/>
    <property type="match status" value="1"/>
</dbReference>
<dbReference type="GO" id="GO:0030245">
    <property type="term" value="P:cellulose catabolic process"/>
    <property type="evidence" value="ECO:0007669"/>
    <property type="project" value="UniProtKB-KW"/>
</dbReference>
<gene>
    <name evidence="9" type="ordered locus">RUM_03950</name>
</gene>
<dbReference type="AlphaFoldDB" id="D4LAI5"/>
<keyword evidence="3" id="KW-0136">Cellulose degradation</keyword>
<evidence type="ECO:0000313" key="10">
    <source>
        <dbReference type="Proteomes" id="UP000007054"/>
    </source>
</evidence>
<feature type="domain" description="Glycoside hydrolase family 5" evidence="8">
    <location>
        <begin position="38"/>
        <end position="318"/>
    </location>
</feature>
<organism evidence="9 10">
    <name type="scientific">Ruminococcus champanellensis (strain DSM 18848 / JCM 17042 / KCTC 15320 / 18P13)</name>
    <dbReference type="NCBI Taxonomy" id="213810"/>
    <lineage>
        <taxon>Bacteria</taxon>
        <taxon>Bacillati</taxon>
        <taxon>Bacillota</taxon>
        <taxon>Clostridia</taxon>
        <taxon>Eubacteriales</taxon>
        <taxon>Oscillospiraceae</taxon>
        <taxon>Ruminococcus</taxon>
    </lineage>
</organism>
<evidence type="ECO:0000256" key="5">
    <source>
        <dbReference type="ARBA" id="ARBA00023295"/>
    </source>
</evidence>
<dbReference type="Proteomes" id="UP000007054">
    <property type="component" value="Chromosome"/>
</dbReference>
<evidence type="ECO:0000256" key="6">
    <source>
        <dbReference type="ARBA" id="ARBA00023326"/>
    </source>
</evidence>
<evidence type="ECO:0000256" key="7">
    <source>
        <dbReference type="RuleBase" id="RU361153"/>
    </source>
</evidence>
<evidence type="ECO:0000313" key="9">
    <source>
        <dbReference type="EMBL" id="CBL16630.1"/>
    </source>
</evidence>
<evidence type="ECO:0000256" key="1">
    <source>
        <dbReference type="ARBA" id="ARBA00022729"/>
    </source>
</evidence>
<evidence type="ECO:0000259" key="8">
    <source>
        <dbReference type="Pfam" id="PF00150"/>
    </source>
</evidence>
<dbReference type="HOGENOM" id="CLU_018668_2_1_9"/>
<evidence type="ECO:0000256" key="2">
    <source>
        <dbReference type="ARBA" id="ARBA00022801"/>
    </source>
</evidence>
<reference evidence="9" key="2">
    <citation type="submission" date="2010-03" db="EMBL/GenBank/DDBJ databases">
        <authorList>
            <person name="Pajon A."/>
        </authorList>
    </citation>
    <scope>NUCLEOTIDE SEQUENCE</scope>
    <source>
        <strain evidence="9">Type strain: 18P13</strain>
    </source>
</reference>
<dbReference type="InterPro" id="IPR050386">
    <property type="entry name" value="Glycosyl_hydrolase_5"/>
</dbReference>
<dbReference type="PROSITE" id="PS00659">
    <property type="entry name" value="GLYCOSYL_HYDROL_F5"/>
    <property type="match status" value="1"/>
</dbReference>
<keyword evidence="1" id="KW-0732">Signal</keyword>
<keyword evidence="10" id="KW-1185">Reference proteome</keyword>
<dbReference type="InterPro" id="IPR018087">
    <property type="entry name" value="Glyco_hydro_5_CS"/>
</dbReference>
<evidence type="ECO:0000256" key="4">
    <source>
        <dbReference type="ARBA" id="ARBA00023277"/>
    </source>
</evidence>
<dbReference type="EMBL" id="FP929052">
    <property type="protein sequence ID" value="CBL16630.1"/>
    <property type="molecule type" value="Genomic_DNA"/>
</dbReference>
<dbReference type="CAZy" id="GH5">
    <property type="family name" value="Glycoside Hydrolase Family 5"/>
</dbReference>
<dbReference type="InterPro" id="IPR001547">
    <property type="entry name" value="Glyco_hydro_5"/>
</dbReference>
<dbReference type="GO" id="GO:0009986">
    <property type="term" value="C:cell surface"/>
    <property type="evidence" value="ECO:0007669"/>
    <property type="project" value="TreeGrafter"/>
</dbReference>
<keyword evidence="6" id="KW-0624">Polysaccharide degradation</keyword>
<dbReference type="PATRIC" id="fig|213810.4.peg.303"/>
<dbReference type="RefSeq" id="WP_015557537.1">
    <property type="nucleotide sequence ID" value="NC_021039.1"/>
</dbReference>
<dbReference type="GO" id="GO:0008422">
    <property type="term" value="F:beta-glucosidase activity"/>
    <property type="evidence" value="ECO:0007669"/>
    <property type="project" value="TreeGrafter"/>
</dbReference>
<dbReference type="InterPro" id="IPR017853">
    <property type="entry name" value="GH"/>
</dbReference>
<keyword evidence="2 7" id="KW-0378">Hydrolase</keyword>
<sequence length="352" mass="39435">MNKQNPPCTGAQAAARMHIGWNLGNTLDSFAPDKGLAAETAWFNPPVTRQVLQAVADAGFDVIRIPVTWSGHFGAAPGYKLEEAWLERVEQVLRWAMELDVYVILDMHHDGSAMPSPHAWLVPDAAHIEGVLPVFTALWKQLAERFGAYGDKLIFEGMNEPHCGSDWVGNPERYQAVNRLNDAFVRTVRASGGINQTRKLLLPTYAASPKQAAIGALVLPEDPYLLASVHAYIPTEFCFPAREVNWAAPRIQWGTPADHAQLTDLFDRLAKRFPERGIPLLLGEFAAVSKPDDAQRLAWAEYYVREAARRGIRCLWWDDTSGREECMGLLDRNTCQWRYPELVQTLIRAAYA</sequence>
<dbReference type="SUPFAM" id="SSF51445">
    <property type="entry name" value="(Trans)glycosidases"/>
    <property type="match status" value="1"/>
</dbReference>
<dbReference type="GO" id="GO:0005576">
    <property type="term" value="C:extracellular region"/>
    <property type="evidence" value="ECO:0007669"/>
    <property type="project" value="TreeGrafter"/>
</dbReference>
<keyword evidence="5 7" id="KW-0326">Glycosidase</keyword>
<evidence type="ECO:0000256" key="3">
    <source>
        <dbReference type="ARBA" id="ARBA00023001"/>
    </source>
</evidence>
<keyword evidence="4" id="KW-0119">Carbohydrate metabolism</keyword>
<dbReference type="Gene3D" id="3.20.20.80">
    <property type="entry name" value="Glycosidases"/>
    <property type="match status" value="1"/>
</dbReference>
<dbReference type="GeneID" id="83155227"/>
<dbReference type="PANTHER" id="PTHR31297">
    <property type="entry name" value="GLUCAN ENDO-1,6-BETA-GLUCOSIDASE B"/>
    <property type="match status" value="1"/>
</dbReference>
<accession>D4LAI5</accession>
<name>D4LAI5_RUMC1</name>
<dbReference type="Pfam" id="PF00150">
    <property type="entry name" value="Cellulase"/>
    <property type="match status" value="1"/>
</dbReference>
<comment type="similarity">
    <text evidence="7">Belongs to the glycosyl hydrolase 5 (cellulase A) family.</text>
</comment>
<reference evidence="9" key="1">
    <citation type="submission" date="2010-03" db="EMBL/GenBank/DDBJ databases">
        <title>The genome sequence of Ruminococcus sp. 18P13.</title>
        <authorList>
            <consortium name="metaHIT consortium -- http://www.metahit.eu/"/>
            <person name="Pajon A."/>
            <person name="Turner K."/>
            <person name="Parkhill J."/>
            <person name="Bernalier A."/>
        </authorList>
    </citation>
    <scope>NUCLEOTIDE SEQUENCE [LARGE SCALE GENOMIC DNA]</scope>
    <source>
        <strain evidence="9">Type strain: 18P13</strain>
    </source>
</reference>
<dbReference type="BioCyc" id="RCHA213810:RUM_RS01915-MONOMER"/>
<proteinExistence type="inferred from homology"/>
<dbReference type="KEGG" id="rch:RUM_03950"/>
<protein>
    <submittedName>
        <fullName evidence="9">Endoglucanase</fullName>
    </submittedName>
</protein>
<dbReference type="STRING" id="213810.RUM_03950"/>